<dbReference type="GO" id="GO:0030674">
    <property type="term" value="F:protein-macromolecule adaptor activity"/>
    <property type="evidence" value="ECO:0007669"/>
    <property type="project" value="TreeGrafter"/>
</dbReference>
<dbReference type="EMBL" id="GL442898">
    <property type="protein sequence ID" value="EFN62770.1"/>
    <property type="molecule type" value="Genomic_DNA"/>
</dbReference>
<feature type="region of interest" description="Disordered" evidence="7">
    <location>
        <begin position="325"/>
        <end position="349"/>
    </location>
</feature>
<proteinExistence type="inferred from homology"/>
<feature type="repeat" description="WD" evidence="6">
    <location>
        <begin position="141"/>
        <end position="183"/>
    </location>
</feature>
<dbReference type="STRING" id="104421.E2AUW2"/>
<dbReference type="InParanoid" id="E2AUW2"/>
<reference evidence="8 9" key="1">
    <citation type="journal article" date="2010" name="Science">
        <title>Genomic comparison of the ants Camponotus floridanus and Harpegnathos saltator.</title>
        <authorList>
            <person name="Bonasio R."/>
            <person name="Zhang G."/>
            <person name="Ye C."/>
            <person name="Mutti N.S."/>
            <person name="Fang X."/>
            <person name="Qin N."/>
            <person name="Donahue G."/>
            <person name="Yang P."/>
            <person name="Li Q."/>
            <person name="Li C."/>
            <person name="Zhang P."/>
            <person name="Huang Z."/>
            <person name="Berger S.L."/>
            <person name="Reinberg D."/>
            <person name="Wang J."/>
            <person name="Liebig J."/>
        </authorList>
    </citation>
    <scope>NUCLEOTIDE SEQUENCE [LARGE SCALE GENOMIC DNA]</scope>
    <source>
        <strain evidence="9">C129</strain>
    </source>
</reference>
<name>E2AUW2_CAMFO</name>
<sequence>MNITDAIQRRESGFGSMHDYDIALYRLKCYHNDVYRGITPNVNAPDYNPEPPVFACRFCTTPGYEQVLALANEDGKIALQDIKINNKEYVNQPLEGTQAHCNAIFDIAWMPGELKLVTASGDHTARLWDVSRPEIKQINYFHAHTRSVKTAVFRYQDKAVFATGARDGFIMIWDIRANHSDQPKPDNCIANAHSVGNTGKRRKVHSQASRAQSITGLVFQDDFTLLSCAAGDGLIKVWDLRKNYTVHKKEPIAKHLMNYGGNSTRNVTCSDDSCHRIWRVGLEHRIENEETEIRGQAEVVVEKYLENMKLETTPTTSRCFINYETTPGSDNTSVTTPESSNEDHQRDRHIPLKRSYLQMTMGSRSEGKHKCILSPIHENHEIIAKRAHMDNRGMRRLFSSSNETTATSSRDYDSDEPSTSQYINKNEETPFSPTLNLPNFVIDGTAPHLLEISPQKYKENVDWLTKIRKERYEQSKTPESTSCNSKTQMTPSARRSKRSQSTEPQKVTKPTKSVSLLDFFKIMSKDCEENPCSKNSNIIPSTSIS</sequence>
<dbReference type="GO" id="GO:0007095">
    <property type="term" value="P:mitotic G2 DNA damage checkpoint signaling"/>
    <property type="evidence" value="ECO:0007669"/>
    <property type="project" value="TreeGrafter"/>
</dbReference>
<dbReference type="PRINTS" id="PR00320">
    <property type="entry name" value="GPROTEINBRPT"/>
</dbReference>
<feature type="repeat" description="WD" evidence="6">
    <location>
        <begin position="207"/>
        <end position="248"/>
    </location>
</feature>
<evidence type="ECO:0000256" key="3">
    <source>
        <dbReference type="ARBA" id="ARBA00022737"/>
    </source>
</evidence>
<evidence type="ECO:0000256" key="4">
    <source>
        <dbReference type="ARBA" id="ARBA00022786"/>
    </source>
</evidence>
<feature type="compositionally biased region" description="Polar residues" evidence="7">
    <location>
        <begin position="325"/>
        <end position="339"/>
    </location>
</feature>
<dbReference type="FunCoup" id="E2AUW2">
    <property type="interactions" value="537"/>
</dbReference>
<dbReference type="Pfam" id="PF00400">
    <property type="entry name" value="WD40"/>
    <property type="match status" value="3"/>
</dbReference>
<dbReference type="Proteomes" id="UP000000311">
    <property type="component" value="Unassembled WGS sequence"/>
</dbReference>
<dbReference type="PANTHER" id="PTHR22852">
    <property type="entry name" value="LETHAL 2 DENTICLELESS PROTEIN RETINOIC ACID-REGULATED NUCLEAR MATRIX-ASSOCIATED PROTEIN"/>
    <property type="match status" value="1"/>
</dbReference>
<keyword evidence="3" id="KW-0677">Repeat</keyword>
<dbReference type="SMART" id="SM00320">
    <property type="entry name" value="WD40"/>
    <property type="match status" value="3"/>
</dbReference>
<organism evidence="9">
    <name type="scientific">Camponotus floridanus</name>
    <name type="common">Florida carpenter ant</name>
    <dbReference type="NCBI Taxonomy" id="104421"/>
    <lineage>
        <taxon>Eukaryota</taxon>
        <taxon>Metazoa</taxon>
        <taxon>Ecdysozoa</taxon>
        <taxon>Arthropoda</taxon>
        <taxon>Hexapoda</taxon>
        <taxon>Insecta</taxon>
        <taxon>Pterygota</taxon>
        <taxon>Neoptera</taxon>
        <taxon>Endopterygota</taxon>
        <taxon>Hymenoptera</taxon>
        <taxon>Apocrita</taxon>
        <taxon>Aculeata</taxon>
        <taxon>Formicoidea</taxon>
        <taxon>Formicidae</taxon>
        <taxon>Formicinae</taxon>
        <taxon>Camponotus</taxon>
    </lineage>
</organism>
<dbReference type="OMA" id="FRYQDKA"/>
<dbReference type="InterPro" id="IPR019775">
    <property type="entry name" value="WD40_repeat_CS"/>
</dbReference>
<evidence type="ECO:0000313" key="9">
    <source>
        <dbReference type="Proteomes" id="UP000000311"/>
    </source>
</evidence>
<dbReference type="SUPFAM" id="SSF50978">
    <property type="entry name" value="WD40 repeat-like"/>
    <property type="match status" value="1"/>
</dbReference>
<dbReference type="Gene3D" id="2.130.10.10">
    <property type="entry name" value="YVTN repeat-like/Quinoprotein amine dehydrogenase"/>
    <property type="match status" value="1"/>
</dbReference>
<feature type="region of interest" description="Disordered" evidence="7">
    <location>
        <begin position="399"/>
        <end position="434"/>
    </location>
</feature>
<feature type="compositionally biased region" description="Polar residues" evidence="7">
    <location>
        <begin position="417"/>
        <end position="434"/>
    </location>
</feature>
<feature type="repeat" description="WD" evidence="6">
    <location>
        <begin position="97"/>
        <end position="138"/>
    </location>
</feature>
<dbReference type="AlphaFoldDB" id="E2AUW2"/>
<dbReference type="GO" id="GO:0005634">
    <property type="term" value="C:nucleus"/>
    <property type="evidence" value="ECO:0007669"/>
    <property type="project" value="TreeGrafter"/>
</dbReference>
<dbReference type="InterPro" id="IPR036322">
    <property type="entry name" value="WD40_repeat_dom_sf"/>
</dbReference>
<keyword evidence="9" id="KW-1185">Reference proteome</keyword>
<comment type="pathway">
    <text evidence="1">Protein modification; protein ubiquitination.</text>
</comment>
<evidence type="ECO:0000256" key="1">
    <source>
        <dbReference type="ARBA" id="ARBA00004906"/>
    </source>
</evidence>
<keyword evidence="4" id="KW-0833">Ubl conjugation pathway</keyword>
<feature type="compositionally biased region" description="Polar residues" evidence="7">
    <location>
        <begin position="399"/>
        <end position="409"/>
    </location>
</feature>
<gene>
    <name evidence="8" type="ORF">EAG_02202</name>
</gene>
<dbReference type="InterPro" id="IPR001680">
    <property type="entry name" value="WD40_rpt"/>
</dbReference>
<feature type="compositionally biased region" description="Polar residues" evidence="7">
    <location>
        <begin position="477"/>
        <end position="511"/>
    </location>
</feature>
<dbReference type="PANTHER" id="PTHR22852:SF0">
    <property type="entry name" value="DENTICLELESS PROTEIN HOMOLOG"/>
    <property type="match status" value="1"/>
</dbReference>
<dbReference type="InterPro" id="IPR051865">
    <property type="entry name" value="WD-repeat_CDT2_adapter"/>
</dbReference>
<comment type="similarity">
    <text evidence="5">Belongs to the WD repeat cdt2 family.</text>
</comment>
<dbReference type="PROSITE" id="PS50294">
    <property type="entry name" value="WD_REPEATS_REGION"/>
    <property type="match status" value="2"/>
</dbReference>
<feature type="region of interest" description="Disordered" evidence="7">
    <location>
        <begin position="473"/>
        <end position="511"/>
    </location>
</feature>
<dbReference type="InterPro" id="IPR015943">
    <property type="entry name" value="WD40/YVTN_repeat-like_dom_sf"/>
</dbReference>
<evidence type="ECO:0000256" key="7">
    <source>
        <dbReference type="SAM" id="MobiDB-lite"/>
    </source>
</evidence>
<evidence type="ECO:0000256" key="6">
    <source>
        <dbReference type="PROSITE-ProRule" id="PRU00221"/>
    </source>
</evidence>
<keyword evidence="2 6" id="KW-0853">WD repeat</keyword>
<dbReference type="PROSITE" id="PS00678">
    <property type="entry name" value="WD_REPEATS_1"/>
    <property type="match status" value="1"/>
</dbReference>
<evidence type="ECO:0000256" key="5">
    <source>
        <dbReference type="ARBA" id="ARBA00038344"/>
    </source>
</evidence>
<protein>
    <submittedName>
        <fullName evidence="8">Protein lethal(2)denticleless</fullName>
    </submittedName>
</protein>
<evidence type="ECO:0000313" key="8">
    <source>
        <dbReference type="EMBL" id="EFN62770.1"/>
    </source>
</evidence>
<accession>E2AUW2</accession>
<dbReference type="InterPro" id="IPR020472">
    <property type="entry name" value="WD40_PAC1"/>
</dbReference>
<dbReference type="PROSITE" id="PS50082">
    <property type="entry name" value="WD_REPEATS_2"/>
    <property type="match status" value="3"/>
</dbReference>
<dbReference type="GO" id="GO:0043161">
    <property type="term" value="P:proteasome-mediated ubiquitin-dependent protein catabolic process"/>
    <property type="evidence" value="ECO:0007669"/>
    <property type="project" value="TreeGrafter"/>
</dbReference>
<dbReference type="OrthoDB" id="2096344at2759"/>
<evidence type="ECO:0000256" key="2">
    <source>
        <dbReference type="ARBA" id="ARBA00022574"/>
    </source>
</evidence>